<reference evidence="1 2" key="1">
    <citation type="submission" date="2021-06" db="EMBL/GenBank/DDBJ databases">
        <title>Caerostris extrusa draft genome.</title>
        <authorList>
            <person name="Kono N."/>
            <person name="Arakawa K."/>
        </authorList>
    </citation>
    <scope>NUCLEOTIDE SEQUENCE [LARGE SCALE GENOMIC DNA]</scope>
</reference>
<proteinExistence type="predicted"/>
<keyword evidence="2" id="KW-1185">Reference proteome</keyword>
<protein>
    <submittedName>
        <fullName evidence="1">Uncharacterized protein</fullName>
    </submittedName>
</protein>
<gene>
    <name evidence="1" type="ORF">CEXT_758221</name>
</gene>
<evidence type="ECO:0000313" key="2">
    <source>
        <dbReference type="Proteomes" id="UP001054945"/>
    </source>
</evidence>
<dbReference type="AlphaFoldDB" id="A0AAV4Q116"/>
<dbReference type="EMBL" id="BPLR01005415">
    <property type="protein sequence ID" value="GIY02144.1"/>
    <property type="molecule type" value="Genomic_DNA"/>
</dbReference>
<comment type="caution">
    <text evidence="1">The sequence shown here is derived from an EMBL/GenBank/DDBJ whole genome shotgun (WGS) entry which is preliminary data.</text>
</comment>
<organism evidence="1 2">
    <name type="scientific">Caerostris extrusa</name>
    <name type="common">Bark spider</name>
    <name type="synonym">Caerostris bankana</name>
    <dbReference type="NCBI Taxonomy" id="172846"/>
    <lineage>
        <taxon>Eukaryota</taxon>
        <taxon>Metazoa</taxon>
        <taxon>Ecdysozoa</taxon>
        <taxon>Arthropoda</taxon>
        <taxon>Chelicerata</taxon>
        <taxon>Arachnida</taxon>
        <taxon>Araneae</taxon>
        <taxon>Araneomorphae</taxon>
        <taxon>Entelegynae</taxon>
        <taxon>Araneoidea</taxon>
        <taxon>Araneidae</taxon>
        <taxon>Caerostris</taxon>
    </lineage>
</organism>
<accession>A0AAV4Q116</accession>
<sequence length="102" mass="11411">MQRHPFPDPLFGGGCLFAVEHSRSVAPLIESTDLVILSPVLNPSQVYGNVLHGRCSLNYVCRNVVLLCWGKCAGMNTFSFKPSLLKDALLCKSLFMLTYYYH</sequence>
<evidence type="ECO:0000313" key="1">
    <source>
        <dbReference type="EMBL" id="GIY02144.1"/>
    </source>
</evidence>
<name>A0AAV4Q116_CAEEX</name>
<dbReference type="Proteomes" id="UP001054945">
    <property type="component" value="Unassembled WGS sequence"/>
</dbReference>